<dbReference type="EC" id="3.5.1.44" evidence="3"/>
<dbReference type="Proteomes" id="UP000697710">
    <property type="component" value="Unassembled WGS sequence"/>
</dbReference>
<evidence type="ECO:0000313" key="5">
    <source>
        <dbReference type="Proteomes" id="UP000697710"/>
    </source>
</evidence>
<dbReference type="Gene3D" id="3.30.1330.200">
    <property type="match status" value="1"/>
</dbReference>
<evidence type="ECO:0000256" key="3">
    <source>
        <dbReference type="HAMAP-Rule" id="MF_01440"/>
    </source>
</evidence>
<accession>A0A956LZA1</accession>
<comment type="similarity">
    <text evidence="3">Belongs to the CheD family.</text>
</comment>
<dbReference type="AlphaFoldDB" id="A0A956LZA1"/>
<dbReference type="GO" id="GO:0050568">
    <property type="term" value="F:protein-glutamine glutaminase activity"/>
    <property type="evidence" value="ECO:0007669"/>
    <property type="project" value="UniProtKB-UniRule"/>
</dbReference>
<dbReference type="SUPFAM" id="SSF64438">
    <property type="entry name" value="CNF1/YfiH-like putative cysteine hydrolases"/>
    <property type="match status" value="1"/>
</dbReference>
<gene>
    <name evidence="3" type="primary">cheD</name>
    <name evidence="4" type="ORF">KC729_11015</name>
</gene>
<comment type="caution">
    <text evidence="4">The sequence shown here is derived from an EMBL/GenBank/DDBJ whole genome shotgun (WGS) entry which is preliminary data.</text>
</comment>
<reference evidence="4" key="2">
    <citation type="journal article" date="2021" name="Microbiome">
        <title>Successional dynamics and alternative stable states in a saline activated sludge microbial community over 9 years.</title>
        <authorList>
            <person name="Wang Y."/>
            <person name="Ye J."/>
            <person name="Ju F."/>
            <person name="Liu L."/>
            <person name="Boyd J.A."/>
            <person name="Deng Y."/>
            <person name="Parks D.H."/>
            <person name="Jiang X."/>
            <person name="Yin X."/>
            <person name="Woodcroft B.J."/>
            <person name="Tyson G.W."/>
            <person name="Hugenholtz P."/>
            <person name="Polz M.F."/>
            <person name="Zhang T."/>
        </authorList>
    </citation>
    <scope>NUCLEOTIDE SEQUENCE</scope>
    <source>
        <strain evidence="4">HKST-UBA01</strain>
    </source>
</reference>
<dbReference type="PANTHER" id="PTHR35147:SF1">
    <property type="entry name" value="CHEMORECEPTOR GLUTAMINE DEAMIDASE CHED-RELATED"/>
    <property type="match status" value="1"/>
</dbReference>
<reference evidence="4" key="1">
    <citation type="submission" date="2020-04" db="EMBL/GenBank/DDBJ databases">
        <authorList>
            <person name="Zhang T."/>
        </authorList>
    </citation>
    <scope>NUCLEOTIDE SEQUENCE</scope>
    <source>
        <strain evidence="4">HKST-UBA01</strain>
    </source>
</reference>
<dbReference type="EMBL" id="JAGQHR010000323">
    <property type="protein sequence ID" value="MCA9728206.1"/>
    <property type="molecule type" value="Genomic_DNA"/>
</dbReference>
<evidence type="ECO:0000313" key="4">
    <source>
        <dbReference type="EMBL" id="MCA9728206.1"/>
    </source>
</evidence>
<dbReference type="Pfam" id="PF03975">
    <property type="entry name" value="CheD"/>
    <property type="match status" value="1"/>
</dbReference>
<organism evidence="4 5">
    <name type="scientific">Eiseniibacteriota bacterium</name>
    <dbReference type="NCBI Taxonomy" id="2212470"/>
    <lineage>
        <taxon>Bacteria</taxon>
        <taxon>Candidatus Eiseniibacteriota</taxon>
    </lineage>
</organism>
<proteinExistence type="inferred from homology"/>
<name>A0A956LZA1_UNCEI</name>
<dbReference type="InterPro" id="IPR011324">
    <property type="entry name" value="Cytotoxic_necrot_fac-like_cat"/>
</dbReference>
<keyword evidence="2 3" id="KW-0378">Hydrolase</keyword>
<dbReference type="GO" id="GO:0006935">
    <property type="term" value="P:chemotaxis"/>
    <property type="evidence" value="ECO:0007669"/>
    <property type="project" value="UniProtKB-UniRule"/>
</dbReference>
<dbReference type="HAMAP" id="MF_01440">
    <property type="entry name" value="CheD"/>
    <property type="match status" value="1"/>
</dbReference>
<evidence type="ECO:0000256" key="1">
    <source>
        <dbReference type="ARBA" id="ARBA00022500"/>
    </source>
</evidence>
<dbReference type="CDD" id="cd16352">
    <property type="entry name" value="CheD"/>
    <property type="match status" value="1"/>
</dbReference>
<protein>
    <recommendedName>
        <fullName evidence="3">Probable chemoreceptor glutamine deamidase CheD</fullName>
        <ecNumber evidence="3">3.5.1.44</ecNumber>
    </recommendedName>
</protein>
<keyword evidence="1 3" id="KW-0145">Chemotaxis</keyword>
<dbReference type="InterPro" id="IPR005659">
    <property type="entry name" value="Chemorcpt_Glu_NH3ase_CheD"/>
</dbReference>
<sequence>MTNTVIGVGGMAVGRVGDTLVTYALGSCLGLTLYDPETRVGGLLHALLPQSKINPEKARDNPAMFVNTGVPSLFLAVYELGGVKERLVVKAAGCGAPLGAGTMFNTGDRNYTVLKKILWKNNVLLDAEDVGGSKARTVTLDLTTGKVTISSGGERREL</sequence>
<evidence type="ECO:0000256" key="2">
    <source>
        <dbReference type="ARBA" id="ARBA00022801"/>
    </source>
</evidence>
<comment type="catalytic activity">
    <reaction evidence="3">
        <text>L-glutaminyl-[protein] + H2O = L-glutamyl-[protein] + NH4(+)</text>
        <dbReference type="Rhea" id="RHEA:16441"/>
        <dbReference type="Rhea" id="RHEA-COMP:10207"/>
        <dbReference type="Rhea" id="RHEA-COMP:10208"/>
        <dbReference type="ChEBI" id="CHEBI:15377"/>
        <dbReference type="ChEBI" id="CHEBI:28938"/>
        <dbReference type="ChEBI" id="CHEBI:29973"/>
        <dbReference type="ChEBI" id="CHEBI:30011"/>
        <dbReference type="EC" id="3.5.1.44"/>
    </reaction>
</comment>
<dbReference type="PANTHER" id="PTHR35147">
    <property type="entry name" value="CHEMORECEPTOR GLUTAMINE DEAMIDASE CHED-RELATED"/>
    <property type="match status" value="1"/>
</dbReference>
<comment type="function">
    <text evidence="3">Probably deamidates glutamine residues to glutamate on methyl-accepting chemotaxis receptors (MCPs), playing an important role in chemotaxis.</text>
</comment>
<dbReference type="InterPro" id="IPR038592">
    <property type="entry name" value="CheD-like_sf"/>
</dbReference>